<organism evidence="3 4">
    <name type="scientific">Nonomuraea longispora</name>
    <dbReference type="NCBI Taxonomy" id="1848320"/>
    <lineage>
        <taxon>Bacteria</taxon>
        <taxon>Bacillati</taxon>
        <taxon>Actinomycetota</taxon>
        <taxon>Actinomycetes</taxon>
        <taxon>Streptosporangiales</taxon>
        <taxon>Streptosporangiaceae</taxon>
        <taxon>Nonomuraea</taxon>
    </lineage>
</organism>
<dbReference type="Gene3D" id="3.40.50.850">
    <property type="entry name" value="Isochorismatase-like"/>
    <property type="match status" value="1"/>
</dbReference>
<dbReference type="InterPro" id="IPR000868">
    <property type="entry name" value="Isochorismatase-like_dom"/>
</dbReference>
<accession>A0A4R4N9Q7</accession>
<keyword evidence="4" id="KW-1185">Reference proteome</keyword>
<evidence type="ECO:0000256" key="1">
    <source>
        <dbReference type="ARBA" id="ARBA00022801"/>
    </source>
</evidence>
<dbReference type="CDD" id="cd00431">
    <property type="entry name" value="cysteine_hydrolases"/>
    <property type="match status" value="1"/>
</dbReference>
<dbReference type="EMBL" id="SMJZ01000105">
    <property type="protein sequence ID" value="TDC03717.1"/>
    <property type="molecule type" value="Genomic_DNA"/>
</dbReference>
<dbReference type="GO" id="GO:0016787">
    <property type="term" value="F:hydrolase activity"/>
    <property type="evidence" value="ECO:0007669"/>
    <property type="project" value="UniProtKB-KW"/>
</dbReference>
<dbReference type="AlphaFoldDB" id="A0A4R4N9Q7"/>
<sequence length="179" mass="20039">MARTAMVVVDMLNPYEHADAEQLERAVEPVVPPLAELIGRARERDDVDLIYVNDNHGDFTATRDDLVRRALDGRRPDLVEPLVPPEDCSFLPKVRHSAFFGTPLEYLLGQRGTDTVLLTGQVTEQCILYSALDAYIRHYSIMVPHDCVAAIHHDLGLAALRMMERNMSAQVTQARGCLT</sequence>
<dbReference type="InterPro" id="IPR036380">
    <property type="entry name" value="Isochorismatase-like_sf"/>
</dbReference>
<feature type="domain" description="Isochorismatase-like" evidence="2">
    <location>
        <begin position="4"/>
        <end position="172"/>
    </location>
</feature>
<dbReference type="SUPFAM" id="SSF52499">
    <property type="entry name" value="Isochorismatase-like hydrolases"/>
    <property type="match status" value="1"/>
</dbReference>
<dbReference type="Proteomes" id="UP000295157">
    <property type="component" value="Unassembled WGS sequence"/>
</dbReference>
<reference evidence="3 4" key="1">
    <citation type="submission" date="2019-02" db="EMBL/GenBank/DDBJ databases">
        <title>Draft genome sequences of novel Actinobacteria.</title>
        <authorList>
            <person name="Sahin N."/>
            <person name="Ay H."/>
            <person name="Saygin H."/>
        </authorList>
    </citation>
    <scope>NUCLEOTIDE SEQUENCE [LARGE SCALE GENOMIC DNA]</scope>
    <source>
        <strain evidence="3 4">KC201</strain>
    </source>
</reference>
<dbReference type="PANTHER" id="PTHR43540">
    <property type="entry name" value="PEROXYUREIDOACRYLATE/UREIDOACRYLATE AMIDOHYDROLASE-RELATED"/>
    <property type="match status" value="1"/>
</dbReference>
<protein>
    <submittedName>
        <fullName evidence="3">Cysteine hydrolase</fullName>
    </submittedName>
</protein>
<dbReference type="InterPro" id="IPR050272">
    <property type="entry name" value="Isochorismatase-like_hydrls"/>
</dbReference>
<dbReference type="Pfam" id="PF00857">
    <property type="entry name" value="Isochorismatase"/>
    <property type="match status" value="1"/>
</dbReference>
<dbReference type="RefSeq" id="WP_132335634.1">
    <property type="nucleotide sequence ID" value="NZ_SMJZ01000105.1"/>
</dbReference>
<proteinExistence type="predicted"/>
<dbReference type="OrthoDB" id="4305745at2"/>
<keyword evidence="1 3" id="KW-0378">Hydrolase</keyword>
<comment type="caution">
    <text evidence="3">The sequence shown here is derived from an EMBL/GenBank/DDBJ whole genome shotgun (WGS) entry which is preliminary data.</text>
</comment>
<dbReference type="PANTHER" id="PTHR43540:SF6">
    <property type="entry name" value="ISOCHORISMATASE-LIKE DOMAIN-CONTAINING PROTEIN"/>
    <property type="match status" value="1"/>
</dbReference>
<evidence type="ECO:0000259" key="2">
    <source>
        <dbReference type="Pfam" id="PF00857"/>
    </source>
</evidence>
<name>A0A4R4N9Q7_9ACTN</name>
<evidence type="ECO:0000313" key="4">
    <source>
        <dbReference type="Proteomes" id="UP000295157"/>
    </source>
</evidence>
<evidence type="ECO:0000313" key="3">
    <source>
        <dbReference type="EMBL" id="TDC03717.1"/>
    </source>
</evidence>
<gene>
    <name evidence="3" type="ORF">E1267_25305</name>
</gene>